<dbReference type="PROSITE" id="PS51257">
    <property type="entry name" value="PROKAR_LIPOPROTEIN"/>
    <property type="match status" value="1"/>
</dbReference>
<accession>A0A8C9MDY7</accession>
<comment type="similarity">
    <text evidence="1">Belongs to the ADISSP family.</text>
</comment>
<dbReference type="InterPro" id="IPR026794">
    <property type="entry name" value="ADISSP"/>
</dbReference>
<dbReference type="PANTHER" id="PTHR13287">
    <property type="entry name" value="ADIPOSE-SECRETED SIGNALING PROTEIN"/>
    <property type="match status" value="1"/>
</dbReference>
<reference evidence="4" key="2">
    <citation type="submission" date="2025-09" db="UniProtKB">
        <authorList>
            <consortium name="Ensembl"/>
        </authorList>
    </citation>
    <scope>IDENTIFICATION</scope>
</reference>
<keyword evidence="3" id="KW-0812">Transmembrane</keyword>
<dbReference type="Proteomes" id="UP000694409">
    <property type="component" value="Unassembled WGS sequence"/>
</dbReference>
<keyword evidence="3" id="KW-1133">Transmembrane helix</keyword>
<keyword evidence="3" id="KW-0472">Membrane</keyword>
<evidence type="ECO:0000313" key="5">
    <source>
        <dbReference type="Proteomes" id="UP000694409"/>
    </source>
</evidence>
<organism evidence="4 5">
    <name type="scientific">Serinus canaria</name>
    <name type="common">Island canary</name>
    <name type="synonym">Fringilla canaria</name>
    <dbReference type="NCBI Taxonomy" id="9135"/>
    <lineage>
        <taxon>Eukaryota</taxon>
        <taxon>Metazoa</taxon>
        <taxon>Chordata</taxon>
        <taxon>Craniata</taxon>
        <taxon>Vertebrata</taxon>
        <taxon>Euteleostomi</taxon>
        <taxon>Archelosauria</taxon>
        <taxon>Archosauria</taxon>
        <taxon>Dinosauria</taxon>
        <taxon>Saurischia</taxon>
        <taxon>Theropoda</taxon>
        <taxon>Coelurosauria</taxon>
        <taxon>Aves</taxon>
        <taxon>Neognathae</taxon>
        <taxon>Neoaves</taxon>
        <taxon>Telluraves</taxon>
        <taxon>Australaves</taxon>
        <taxon>Passeriformes</taxon>
        <taxon>Passeroidea</taxon>
        <taxon>Fringillidae</taxon>
        <taxon>Carduelinae</taxon>
        <taxon>Serinus</taxon>
    </lineage>
</organism>
<feature type="transmembrane region" description="Helical" evidence="3">
    <location>
        <begin position="20"/>
        <end position="42"/>
    </location>
</feature>
<name>A0A8C9MDY7_SERCA</name>
<reference evidence="4" key="1">
    <citation type="submission" date="2025-08" db="UniProtKB">
        <authorList>
            <consortium name="Ensembl"/>
        </authorList>
    </citation>
    <scope>IDENTIFICATION</scope>
</reference>
<evidence type="ECO:0000313" key="4">
    <source>
        <dbReference type="Ensembl" id="ENSSCAP00000000817.1"/>
    </source>
</evidence>
<evidence type="ECO:0000256" key="2">
    <source>
        <dbReference type="ARBA" id="ARBA00035300"/>
    </source>
</evidence>
<dbReference type="Pfam" id="PF15006">
    <property type="entry name" value="DUF4517"/>
    <property type="match status" value="2"/>
</dbReference>
<dbReference type="GeneTree" id="ENSGT00390000008711"/>
<protein>
    <recommendedName>
        <fullName evidence="2">Adipose-secreted signaling protein</fullName>
    </recommendedName>
</protein>
<evidence type="ECO:0000256" key="1">
    <source>
        <dbReference type="ARBA" id="ARBA00035018"/>
    </source>
</evidence>
<keyword evidence="5" id="KW-1185">Reference proteome</keyword>
<dbReference type="PANTHER" id="PTHR13287:SF2">
    <property type="entry name" value="ADIPOSE-SECRETED SIGNALING PROTEIN"/>
    <property type="match status" value="1"/>
</dbReference>
<dbReference type="AlphaFoldDB" id="A0A8C9MDY7"/>
<proteinExistence type="inferred from homology"/>
<sequence length="213" mass="22884">MGRSREGGGGGLTLQFHPGVWFGFFGVFFFLGCHIPNSRLAVASPRAYPGKKRSGKGSKFGIRSLVYPGKNHSGKGSKFGISAVSPPIPLFQVGFLKILHKYEITFVLPPVPSLGKDICPLPVPNPNLRIISVTSLPEGTVSPPCPQRPHPVPGPFPKGARPHPGVPSVPPVVPCPLMSPDRHHGTPMLLDGVRCMGAELEYDSEQSEWHGFD</sequence>
<evidence type="ECO:0000256" key="3">
    <source>
        <dbReference type="SAM" id="Phobius"/>
    </source>
</evidence>
<dbReference type="Ensembl" id="ENSSCAT00000000920.1">
    <property type="protein sequence ID" value="ENSSCAP00000000817.1"/>
    <property type="gene ID" value="ENSSCAG00000000687.1"/>
</dbReference>